<dbReference type="KEGG" id="psoj:PHYSODRAFT_490668"/>
<protein>
    <submittedName>
        <fullName evidence="2">Uncharacterized protein</fullName>
    </submittedName>
</protein>
<proteinExistence type="predicted"/>
<sequence length="262" mass="30496">MARRRGGGSQSLRPIRKRKKASDRKTAAYKRAVAILGEERVQQIRRDWDSWDTSYGGKEWQQSEGVVLQLLQLGLSERVIRAIIPVGGSRVARLRKVLEVGIESLHTRRAKLTPWHAFTEDDVARFKAHCATWILEDGFTCAHRHPRQYFTEPKLTWKIVHARYVDDIARINPDARTLSYSHFIQYKQDYFPGVRLKRTAEDICDCCVRLDILFQQPDISEEEREVVLLEKRTHLNEAIAQRRFVQLCQRLYGFACASADFI</sequence>
<accession>G4Z4V7</accession>
<reference evidence="2 3" key="1">
    <citation type="journal article" date="2006" name="Science">
        <title>Phytophthora genome sequences uncover evolutionary origins and mechanisms of pathogenesis.</title>
        <authorList>
            <person name="Tyler B.M."/>
            <person name="Tripathy S."/>
            <person name="Zhang X."/>
            <person name="Dehal P."/>
            <person name="Jiang R.H."/>
            <person name="Aerts A."/>
            <person name="Arredondo F.D."/>
            <person name="Baxter L."/>
            <person name="Bensasson D."/>
            <person name="Beynon J.L."/>
            <person name="Chapman J."/>
            <person name="Damasceno C.M."/>
            <person name="Dorrance A.E."/>
            <person name="Dou D."/>
            <person name="Dickerman A.W."/>
            <person name="Dubchak I.L."/>
            <person name="Garbelotto M."/>
            <person name="Gijzen M."/>
            <person name="Gordon S.G."/>
            <person name="Govers F."/>
            <person name="Grunwald N.J."/>
            <person name="Huang W."/>
            <person name="Ivors K.L."/>
            <person name="Jones R.W."/>
            <person name="Kamoun S."/>
            <person name="Krampis K."/>
            <person name="Lamour K.H."/>
            <person name="Lee M.K."/>
            <person name="McDonald W.H."/>
            <person name="Medina M."/>
            <person name="Meijer H.J."/>
            <person name="Nordberg E.K."/>
            <person name="Maclean D.J."/>
            <person name="Ospina-Giraldo M.D."/>
            <person name="Morris P.F."/>
            <person name="Phuntumart V."/>
            <person name="Putnam N.H."/>
            <person name="Rash S."/>
            <person name="Rose J.K."/>
            <person name="Sakihama Y."/>
            <person name="Salamov A.A."/>
            <person name="Savidor A."/>
            <person name="Scheuring C.F."/>
            <person name="Smith B.M."/>
            <person name="Sobral B.W."/>
            <person name="Terry A."/>
            <person name="Torto-Alalibo T.A."/>
            <person name="Win J."/>
            <person name="Xu Z."/>
            <person name="Zhang H."/>
            <person name="Grigoriev I.V."/>
            <person name="Rokhsar D.S."/>
            <person name="Boore J.L."/>
        </authorList>
    </citation>
    <scope>NUCLEOTIDE SEQUENCE [LARGE SCALE GENOMIC DNA]</scope>
    <source>
        <strain evidence="2 3">P6497</strain>
    </source>
</reference>
<evidence type="ECO:0000256" key="1">
    <source>
        <dbReference type="SAM" id="MobiDB-lite"/>
    </source>
</evidence>
<keyword evidence="3" id="KW-1185">Reference proteome</keyword>
<dbReference type="GeneID" id="20656604"/>
<gene>
    <name evidence="2" type="ORF">PHYSODRAFT_490668</name>
</gene>
<evidence type="ECO:0000313" key="3">
    <source>
        <dbReference type="Proteomes" id="UP000002640"/>
    </source>
</evidence>
<dbReference type="AlphaFoldDB" id="G4Z4V7"/>
<organism evidence="2 3">
    <name type="scientific">Phytophthora sojae (strain P6497)</name>
    <name type="common">Soybean stem and root rot agent</name>
    <name type="synonym">Phytophthora megasperma f. sp. glycines</name>
    <dbReference type="NCBI Taxonomy" id="1094619"/>
    <lineage>
        <taxon>Eukaryota</taxon>
        <taxon>Sar</taxon>
        <taxon>Stramenopiles</taxon>
        <taxon>Oomycota</taxon>
        <taxon>Peronosporomycetes</taxon>
        <taxon>Peronosporales</taxon>
        <taxon>Peronosporaceae</taxon>
        <taxon>Phytophthora</taxon>
    </lineage>
</organism>
<dbReference type="EMBL" id="JH159153">
    <property type="protein sequence ID" value="EGZ22286.1"/>
    <property type="molecule type" value="Genomic_DNA"/>
</dbReference>
<dbReference type="RefSeq" id="XP_009525003.1">
    <property type="nucleotide sequence ID" value="XM_009526708.1"/>
</dbReference>
<feature type="region of interest" description="Disordered" evidence="1">
    <location>
        <begin position="1"/>
        <end position="25"/>
    </location>
</feature>
<dbReference type="OMA" id="ACASADF"/>
<dbReference type="InParanoid" id="G4Z4V7"/>
<dbReference type="Proteomes" id="UP000002640">
    <property type="component" value="Unassembled WGS sequence"/>
</dbReference>
<evidence type="ECO:0000313" key="2">
    <source>
        <dbReference type="EMBL" id="EGZ22286.1"/>
    </source>
</evidence>
<name>G4Z4V7_PHYSP</name>